<dbReference type="AlphaFoldDB" id="A0A6N9Q5Q4"/>
<accession>A0A6N9Q5Q4</accession>
<keyword evidence="1" id="KW-0812">Transmembrane</keyword>
<feature type="domain" description="Peptidase M56" evidence="2">
    <location>
        <begin position="23"/>
        <end position="332"/>
    </location>
</feature>
<comment type="caution">
    <text evidence="3">The sequence shown here is derived from an EMBL/GenBank/DDBJ whole genome shotgun (WGS) entry which is preliminary data.</text>
</comment>
<keyword evidence="4" id="KW-1185">Reference proteome</keyword>
<feature type="transmembrane region" description="Helical" evidence="1">
    <location>
        <begin position="344"/>
        <end position="366"/>
    </location>
</feature>
<dbReference type="PANTHER" id="PTHR34978">
    <property type="entry name" value="POSSIBLE SENSOR-TRANSDUCER PROTEIN BLAR"/>
    <property type="match status" value="1"/>
</dbReference>
<dbReference type="Pfam" id="PF05569">
    <property type="entry name" value="Peptidase_M56"/>
    <property type="match status" value="1"/>
</dbReference>
<dbReference type="EMBL" id="SIJB01000030">
    <property type="protein sequence ID" value="NBI30166.1"/>
    <property type="molecule type" value="Genomic_DNA"/>
</dbReference>
<dbReference type="InterPro" id="IPR008756">
    <property type="entry name" value="Peptidase_M56"/>
</dbReference>
<name>A0A6N9Q5Q4_9BACL</name>
<organism evidence="3 4">
    <name type="scientific">Chengkuizengella marina</name>
    <dbReference type="NCBI Taxonomy" id="2507566"/>
    <lineage>
        <taxon>Bacteria</taxon>
        <taxon>Bacillati</taxon>
        <taxon>Bacillota</taxon>
        <taxon>Bacilli</taxon>
        <taxon>Bacillales</taxon>
        <taxon>Paenibacillaceae</taxon>
        <taxon>Chengkuizengella</taxon>
    </lineage>
</organism>
<dbReference type="Gene3D" id="3.30.2010.10">
    <property type="entry name" value="Metalloproteases ('zincins'), catalytic domain"/>
    <property type="match status" value="1"/>
</dbReference>
<feature type="transmembrane region" description="Helical" evidence="1">
    <location>
        <begin position="20"/>
        <end position="41"/>
    </location>
</feature>
<feature type="transmembrane region" description="Helical" evidence="1">
    <location>
        <begin position="137"/>
        <end position="161"/>
    </location>
</feature>
<dbReference type="Proteomes" id="UP000448943">
    <property type="component" value="Unassembled WGS sequence"/>
</dbReference>
<dbReference type="InterPro" id="IPR052173">
    <property type="entry name" value="Beta-lactam_resp_regulator"/>
</dbReference>
<gene>
    <name evidence="3" type="ORF">ERL59_14540</name>
</gene>
<feature type="transmembrane region" description="Helical" evidence="1">
    <location>
        <begin position="53"/>
        <end position="71"/>
    </location>
</feature>
<proteinExistence type="predicted"/>
<evidence type="ECO:0000313" key="3">
    <source>
        <dbReference type="EMBL" id="NBI30166.1"/>
    </source>
</evidence>
<evidence type="ECO:0000313" key="4">
    <source>
        <dbReference type="Proteomes" id="UP000448943"/>
    </source>
</evidence>
<sequence length="480" mass="56276">MIDFRTYIKKCGEDMDVQDIFSFILKFSLIGSIIAIIILFIKKVLNNKLAAHWHYYIWLLLIIRLMIPYSFESSLSIPNLIPSMTEYTLNKSVQNPVKVSEPVTLTSNLNKENIVVGDEHSTFTSHTGNQSEVSSSIFNILGMVWIMGAVVMFLFILMVNIQYNWRLSKKERCKDEEILTLIDKCKEELNVRTNVQIIYDDKIESPSITGFFVPKISISKKLFESLSRNEKKYVLLHELTHIKKKDILIHWMSMVVQTIHWFNPIIWYSFYKMRKDCELSCDASILSRLKKDEQIVYGNTLLNVLERVSKPTVIPCSIGMSASKSDMRSRMERINMFKKQSRKWIIFSSLLALGIIIWGFTAFGTFNSANTPEFVDLQGNSYVEEKQLELIIEKIKRLQLQNGEYVYDIFNDNFINPEWIIASLDSSVFHFKGTYQNKEYYIDFYDWDRRWMEIKVNNKEVSKSELGDYFDNLINELTKN</sequence>
<dbReference type="PANTHER" id="PTHR34978:SF3">
    <property type="entry name" value="SLR0241 PROTEIN"/>
    <property type="match status" value="1"/>
</dbReference>
<protein>
    <recommendedName>
        <fullName evidence="2">Peptidase M56 domain-containing protein</fullName>
    </recommendedName>
</protein>
<evidence type="ECO:0000256" key="1">
    <source>
        <dbReference type="SAM" id="Phobius"/>
    </source>
</evidence>
<evidence type="ECO:0000259" key="2">
    <source>
        <dbReference type="Pfam" id="PF05569"/>
    </source>
</evidence>
<dbReference type="CDD" id="cd07341">
    <property type="entry name" value="M56_BlaR1_MecR1_like"/>
    <property type="match status" value="1"/>
</dbReference>
<keyword evidence="1" id="KW-0472">Membrane</keyword>
<keyword evidence="1" id="KW-1133">Transmembrane helix</keyword>
<reference evidence="3 4" key="1">
    <citation type="submission" date="2019-01" db="EMBL/GenBank/DDBJ databases">
        <title>Chengkuizengella sp. nov., isolated from deep-sea sediment of East Pacific Ocean.</title>
        <authorList>
            <person name="Yang J."/>
            <person name="Lai Q."/>
            <person name="Shao Z."/>
        </authorList>
    </citation>
    <scope>NUCLEOTIDE SEQUENCE [LARGE SCALE GENOMIC DNA]</scope>
    <source>
        <strain evidence="3 4">YPA3-1-1</strain>
    </source>
</reference>